<evidence type="ECO:0000313" key="8">
    <source>
        <dbReference type="EMBL" id="VCU52007.1"/>
    </source>
</evidence>
<dbReference type="Proteomes" id="UP000300237">
    <property type="component" value="Chromosome"/>
</dbReference>
<evidence type="ECO:0000313" key="6">
    <source>
        <dbReference type="EMBL" id="COW44310.1"/>
    </source>
</evidence>
<evidence type="ECO:0000313" key="7">
    <source>
        <dbReference type="EMBL" id="OMH61662.1"/>
    </source>
</evidence>
<reference evidence="4 12" key="2">
    <citation type="submission" date="2015-03" db="EMBL/GenBank/DDBJ databases">
        <authorList>
            <consortium name="Pathogen Informatics"/>
            <person name="Murphy D."/>
        </authorList>
    </citation>
    <scope>NUCLEOTIDE SEQUENCE [LARGE SCALE GENOMIC DNA]</scope>
    <source>
        <strain evidence="4 12">0268S</strain>
    </source>
</reference>
<dbReference type="InterPro" id="IPR025403">
    <property type="entry name" value="TgpA-like_C"/>
</dbReference>
<dbReference type="EMBL" id="CGCX01001573">
    <property type="protein sequence ID" value="CFR97644.1"/>
    <property type="molecule type" value="Genomic_DNA"/>
</dbReference>
<dbReference type="Proteomes" id="UP000046680">
    <property type="component" value="Unassembled WGS sequence"/>
</dbReference>
<feature type="transmembrane region" description="Helical" evidence="1">
    <location>
        <begin position="71"/>
        <end position="92"/>
    </location>
</feature>
<evidence type="ECO:0000313" key="3">
    <source>
        <dbReference type="EMBL" id="CFR97644.1"/>
    </source>
</evidence>
<evidence type="ECO:0000313" key="13">
    <source>
        <dbReference type="Proteomes" id="UP000189452"/>
    </source>
</evidence>
<reference evidence="9 10" key="1">
    <citation type="submission" date="2015-03" db="EMBL/GenBank/DDBJ databases">
        <authorList>
            <consortium name="Pathogen Informatics"/>
        </authorList>
    </citation>
    <scope>NUCLEOTIDE SEQUENCE [LARGE SCALE GENOMIC DNA]</scope>
    <source>
        <strain evidence="3 10">C09601061</strain>
        <strain evidence="5 9">G09801536</strain>
        <strain evidence="6 11">P00601463</strain>
    </source>
</reference>
<keyword evidence="1" id="KW-0472">Membrane</keyword>
<dbReference type="Proteomes" id="UP000189452">
    <property type="component" value="Chromosome"/>
</dbReference>
<evidence type="ECO:0000256" key="1">
    <source>
        <dbReference type="SAM" id="Phobius"/>
    </source>
</evidence>
<dbReference type="EMBL" id="CSAD01000777">
    <property type="protein sequence ID" value="COW40539.1"/>
    <property type="molecule type" value="Genomic_DNA"/>
</dbReference>
<keyword evidence="1" id="KW-0812">Transmembrane</keyword>
<dbReference type="Proteomes" id="UP000050139">
    <property type="component" value="Unassembled WGS sequence"/>
</dbReference>
<dbReference type="EMBL" id="CHKL01000293">
    <property type="protein sequence ID" value="COW44310.1"/>
    <property type="molecule type" value="Genomic_DNA"/>
</dbReference>
<evidence type="ECO:0000313" key="5">
    <source>
        <dbReference type="EMBL" id="COW40539.1"/>
    </source>
</evidence>
<evidence type="ECO:0000313" key="12">
    <source>
        <dbReference type="Proteomes" id="UP000050139"/>
    </source>
</evidence>
<evidence type="ECO:0000313" key="11">
    <source>
        <dbReference type="Proteomes" id="UP000048600"/>
    </source>
</evidence>
<keyword evidence="1" id="KW-1133">Transmembrane helix</keyword>
<gene>
    <name evidence="7" type="ORF">A4S10_03857</name>
    <name evidence="8" type="ORF">DKC2_3922</name>
    <name evidence="3" type="ORF">ERS007657_03345</name>
    <name evidence="5" type="ORF">ERS007679_03804</name>
    <name evidence="6" type="ORF">ERS007741_02506</name>
    <name evidence="4" type="ORF">ERS094118_02599</name>
</gene>
<proteinExistence type="predicted"/>
<dbReference type="Proteomes" id="UP000048600">
    <property type="component" value="Unassembled WGS sequence"/>
</dbReference>
<organism evidence="7 13">
    <name type="scientific">Mycobacterium tuberculosis</name>
    <dbReference type="NCBI Taxonomy" id="1773"/>
    <lineage>
        <taxon>Bacteria</taxon>
        <taxon>Bacillati</taxon>
        <taxon>Actinomycetota</taxon>
        <taxon>Actinomycetes</taxon>
        <taxon>Mycobacteriales</taxon>
        <taxon>Mycobacteriaceae</taxon>
        <taxon>Mycobacterium</taxon>
        <taxon>Mycobacterium tuberculosis complex</taxon>
    </lineage>
</organism>
<reference evidence="7 13" key="3">
    <citation type="submission" date="2016-04" db="EMBL/GenBank/DDBJ databases">
        <authorList>
            <person name="Bigi M."/>
            <person name="Bigi F."/>
            <person name="Soria M.A."/>
        </authorList>
    </citation>
    <scope>NUCLEOTIDE SEQUENCE [LARGE SCALE GENOMIC DNA]</scope>
    <source>
        <strain evidence="7 13">6548</strain>
    </source>
</reference>
<feature type="domain" description="Protein-glutamine gamma-glutamyltransferase-like C-terminal" evidence="2">
    <location>
        <begin position="138"/>
        <end position="204"/>
    </location>
</feature>
<name>A0A0E8XC07_MYCTX</name>
<dbReference type="AlphaFoldDB" id="A0A0E8XC07"/>
<accession>A0A0E8XC07</accession>
<evidence type="ECO:0000313" key="9">
    <source>
        <dbReference type="Proteomes" id="UP000045842"/>
    </source>
</evidence>
<evidence type="ECO:0000259" key="2">
    <source>
        <dbReference type="Pfam" id="PF13559"/>
    </source>
</evidence>
<dbReference type="EMBL" id="COPH01000019">
    <property type="protein sequence ID" value="CLW45458.1"/>
    <property type="molecule type" value="Genomic_DNA"/>
</dbReference>
<dbReference type="OMA" id="AAQGHWN"/>
<protein>
    <submittedName>
        <fullName evidence="3 8">Membrane protein</fullName>
    </submittedName>
</protein>
<evidence type="ECO:0000313" key="10">
    <source>
        <dbReference type="Proteomes" id="UP000046680"/>
    </source>
</evidence>
<sequence length="233" mass="25448">MAHAAFLKGVSEDRLTVPSIDIDREAAHQAAQRELDKPIYPKDSLTKELTDWIDEQLYRILEKGSSIPGGWFTITVLLILLMIAVTAAVQIARRTMRTNRGGDYQLFDAGQLTAAQHRSTAESYAAEGNWAAAIRHRLQAVARELEETGMLNPAAGRTANELASDAGEVLPHLAGELTQAATAFNDVTYGERPGTQGAYQMIADLDDHLRSRSPAVVSAVQHPAVFDSWAQVR</sequence>
<evidence type="ECO:0000313" key="4">
    <source>
        <dbReference type="EMBL" id="CLW45458.1"/>
    </source>
</evidence>
<reference evidence="8 14" key="5">
    <citation type="submission" date="2018-08" db="EMBL/GenBank/DDBJ databases">
        <authorList>
            <person name="Fokvardsen B D."/>
            <person name="Norman A."/>
        </authorList>
    </citation>
    <scope>NUCLEOTIDE SEQUENCE [LARGE SCALE GENOMIC DNA]</scope>
    <source>
        <strain evidence="8 14">DKC2</strain>
    </source>
</reference>
<dbReference type="EMBL" id="LWDQ01000001">
    <property type="protein sequence ID" value="OMH61662.1"/>
    <property type="molecule type" value="Genomic_DNA"/>
</dbReference>
<reference evidence="7 13" key="4">
    <citation type="submission" date="2017-02" db="EMBL/GenBank/DDBJ databases">
        <title>Protein polymorphisms may explain contrasting epidemiological fitness of two variants of a multidrug-resistant Mycobacterium tuberculosis strain.</title>
        <authorList>
            <person name="Bigi M.M."/>
            <person name="Lopez B."/>
            <person name="Blanco F.C."/>
            <person name="Sasiain M.C."/>
            <person name="De La Barrera S."/>
            <person name="Ritacco V."/>
            <person name="Bigi F."/>
            <person name="Soria M.A."/>
        </authorList>
    </citation>
    <scope>NUCLEOTIDE SEQUENCE [LARGE SCALE GENOMIC DNA]</scope>
    <source>
        <strain evidence="7 13">6548</strain>
    </source>
</reference>
<dbReference type="EMBL" id="LR027516">
    <property type="protein sequence ID" value="VCU52007.1"/>
    <property type="molecule type" value="Genomic_DNA"/>
</dbReference>
<dbReference type="Proteomes" id="UP000045842">
    <property type="component" value="Unassembled WGS sequence"/>
</dbReference>
<dbReference type="Pfam" id="PF13559">
    <property type="entry name" value="DUF4129"/>
    <property type="match status" value="1"/>
</dbReference>
<evidence type="ECO:0000313" key="14">
    <source>
        <dbReference type="Proteomes" id="UP000300237"/>
    </source>
</evidence>